<dbReference type="InterPro" id="IPR007110">
    <property type="entry name" value="Ig-like_dom"/>
</dbReference>
<dbReference type="EMBL" id="JAGFMF010011925">
    <property type="protein sequence ID" value="KAG8509944.1"/>
    <property type="molecule type" value="Genomic_DNA"/>
</dbReference>
<dbReference type="AlphaFoldDB" id="A0A8J6AEL9"/>
<dbReference type="InterPro" id="IPR010407">
    <property type="entry name" value="Sig_lymph_act_molc_N"/>
</dbReference>
<dbReference type="GO" id="GO:0009986">
    <property type="term" value="C:cell surface"/>
    <property type="evidence" value="ECO:0007669"/>
    <property type="project" value="InterPro"/>
</dbReference>
<keyword evidence="2" id="KW-0732">Signal</keyword>
<dbReference type="InterPro" id="IPR036179">
    <property type="entry name" value="Ig-like_dom_sf"/>
</dbReference>
<dbReference type="PANTHER" id="PTHR12080:SF49">
    <property type="entry name" value="SIGNALING LYMPHOCYTIC ACTIVATION MOLECULE"/>
    <property type="match status" value="1"/>
</dbReference>
<proteinExistence type="predicted"/>
<comment type="subcellular location">
    <subcellularLocation>
        <location evidence="1">Membrane</location>
    </subcellularLocation>
</comment>
<dbReference type="PROSITE" id="PS50835">
    <property type="entry name" value="IG_LIKE"/>
    <property type="match status" value="1"/>
</dbReference>
<evidence type="ECO:0000256" key="5">
    <source>
        <dbReference type="SAM" id="MobiDB-lite"/>
    </source>
</evidence>
<dbReference type="Pfam" id="PF06214">
    <property type="entry name" value="SLAM"/>
    <property type="match status" value="1"/>
</dbReference>
<evidence type="ECO:0000259" key="7">
    <source>
        <dbReference type="PROSITE" id="PS50835"/>
    </source>
</evidence>
<keyword evidence="3 6" id="KW-0472">Membrane</keyword>
<organism evidence="8 9">
    <name type="scientific">Galemys pyrenaicus</name>
    <name type="common">Iberian desman</name>
    <name type="synonym">Pyrenean desman</name>
    <dbReference type="NCBI Taxonomy" id="202257"/>
    <lineage>
        <taxon>Eukaryota</taxon>
        <taxon>Metazoa</taxon>
        <taxon>Chordata</taxon>
        <taxon>Craniata</taxon>
        <taxon>Vertebrata</taxon>
        <taxon>Euteleostomi</taxon>
        <taxon>Mammalia</taxon>
        <taxon>Eutheria</taxon>
        <taxon>Laurasiatheria</taxon>
        <taxon>Eulipotyphla</taxon>
        <taxon>Talpidae</taxon>
        <taxon>Galemys</taxon>
    </lineage>
</organism>
<dbReference type="InterPro" id="IPR013783">
    <property type="entry name" value="Ig-like_fold"/>
</dbReference>
<keyword evidence="4" id="KW-0325">Glycoprotein</keyword>
<evidence type="ECO:0000256" key="3">
    <source>
        <dbReference type="ARBA" id="ARBA00023136"/>
    </source>
</evidence>
<dbReference type="GO" id="GO:0046649">
    <property type="term" value="P:lymphocyte activation"/>
    <property type="evidence" value="ECO:0007669"/>
    <property type="project" value="InterPro"/>
</dbReference>
<dbReference type="GO" id="GO:0038023">
    <property type="term" value="F:signaling receptor activity"/>
    <property type="evidence" value="ECO:0007669"/>
    <property type="project" value="InterPro"/>
</dbReference>
<name>A0A8J6AEL9_GALPY</name>
<dbReference type="SUPFAM" id="SSF48726">
    <property type="entry name" value="Immunoglobulin"/>
    <property type="match status" value="1"/>
</dbReference>
<comment type="caution">
    <text evidence="8">The sequence shown here is derived from an EMBL/GenBank/DDBJ whole genome shotgun (WGS) entry which is preliminary data.</text>
</comment>
<dbReference type="GO" id="GO:0016020">
    <property type="term" value="C:membrane"/>
    <property type="evidence" value="ECO:0007669"/>
    <property type="project" value="UniProtKB-SubCell"/>
</dbReference>
<keyword evidence="6" id="KW-1133">Transmembrane helix</keyword>
<evidence type="ECO:0000256" key="2">
    <source>
        <dbReference type="ARBA" id="ARBA00022729"/>
    </source>
</evidence>
<sequence length="328" mass="36299">MTCPKILGALGRSVLLPFTSGEMNNSMNKSKHILVTVARSPEETTKTKIVSIRQQEVDIHNFVENGYKFHLENLSLEILESRKEHKSWFFMTQEENVSVQNFCLQLELYEPVSIPEIKVLNHTQENGNCSLTLACLVEKGDQVTYSWREVAGTHPLNPANGSHLLHLTLGPQHADNTYVCTASNPISNHSQTFHAGHRCMNSVTPQWGLYVGLVLGGIFGVVMIIPVVILLLRRKGKTDHCQPTMEGKNRTIYAQVQKSGSIQKKVDPLSSQDPCTTIYVAAEEPVLDPAQRNFEGGEGCILGRTEMKQGSKTEQAGPGSRQPGTLKP</sequence>
<dbReference type="PANTHER" id="PTHR12080">
    <property type="entry name" value="SIGNALING LYMPHOCYTIC ACTIVATION MOLECULE"/>
    <property type="match status" value="1"/>
</dbReference>
<dbReference type="Proteomes" id="UP000700334">
    <property type="component" value="Unassembled WGS sequence"/>
</dbReference>
<keyword evidence="6" id="KW-0812">Transmembrane</keyword>
<keyword evidence="9" id="KW-1185">Reference proteome</keyword>
<dbReference type="Gene3D" id="2.60.40.10">
    <property type="entry name" value="Immunoglobulins"/>
    <property type="match status" value="2"/>
</dbReference>
<dbReference type="InterPro" id="IPR015631">
    <property type="entry name" value="CD2/SLAM_rcpt"/>
</dbReference>
<dbReference type="OrthoDB" id="9835793at2759"/>
<evidence type="ECO:0000313" key="9">
    <source>
        <dbReference type="Proteomes" id="UP000700334"/>
    </source>
</evidence>
<evidence type="ECO:0000256" key="4">
    <source>
        <dbReference type="ARBA" id="ARBA00023180"/>
    </source>
</evidence>
<evidence type="ECO:0000313" key="8">
    <source>
        <dbReference type="EMBL" id="KAG8509944.1"/>
    </source>
</evidence>
<evidence type="ECO:0000256" key="1">
    <source>
        <dbReference type="ARBA" id="ARBA00004370"/>
    </source>
</evidence>
<gene>
    <name evidence="8" type="ORF">J0S82_017462</name>
</gene>
<accession>A0A8J6AEL9</accession>
<feature type="domain" description="Ig-like" evidence="7">
    <location>
        <begin position="115"/>
        <end position="194"/>
    </location>
</feature>
<reference evidence="8" key="1">
    <citation type="journal article" date="2021" name="Evol. Appl.">
        <title>The genome of the Pyrenean desman and the effects of bottlenecks and inbreeding on the genomic landscape of an endangered species.</title>
        <authorList>
            <person name="Escoda L."/>
            <person name="Castresana J."/>
        </authorList>
    </citation>
    <scope>NUCLEOTIDE SEQUENCE</scope>
    <source>
        <strain evidence="8">IBE-C5619</strain>
    </source>
</reference>
<feature type="transmembrane region" description="Helical" evidence="6">
    <location>
        <begin position="207"/>
        <end position="232"/>
    </location>
</feature>
<evidence type="ECO:0000256" key="6">
    <source>
        <dbReference type="SAM" id="Phobius"/>
    </source>
</evidence>
<protein>
    <submittedName>
        <fullName evidence="8">Signaling lymphocytic activation molecule</fullName>
    </submittedName>
</protein>
<feature type="region of interest" description="Disordered" evidence="5">
    <location>
        <begin position="302"/>
        <end position="328"/>
    </location>
</feature>